<dbReference type="InParanoid" id="G2WWM6"/>
<accession>G2WWM6</accession>
<evidence type="ECO:0000313" key="2">
    <source>
        <dbReference type="Proteomes" id="UP000001611"/>
    </source>
</evidence>
<sequence length="106" mass="12079">MHVSTSDYQSPYVPQVHRQAQGGIIKEFAKSTTWSARSLDLLQKGCIERLARDHKSHRVQHMKCGVLGRSQSASGMRYTWMIPPGPVTCTWSRYLAQCIPYLDKDL</sequence>
<evidence type="ECO:0000313" key="1">
    <source>
        <dbReference type="EMBL" id="EGY19996.1"/>
    </source>
</evidence>
<organism evidence="1 2">
    <name type="scientific">Verticillium dahliae (strain VdLs.17 / ATCC MYA-4575 / FGSC 10137)</name>
    <name type="common">Verticillium wilt</name>
    <dbReference type="NCBI Taxonomy" id="498257"/>
    <lineage>
        <taxon>Eukaryota</taxon>
        <taxon>Fungi</taxon>
        <taxon>Dikarya</taxon>
        <taxon>Ascomycota</taxon>
        <taxon>Pezizomycotina</taxon>
        <taxon>Sordariomycetes</taxon>
        <taxon>Hypocreomycetidae</taxon>
        <taxon>Glomerellales</taxon>
        <taxon>Plectosphaerellaceae</taxon>
        <taxon>Verticillium</taxon>
    </lineage>
</organism>
<name>G2WWM6_VERDV</name>
<dbReference type="RefSeq" id="XP_009656336.1">
    <property type="nucleotide sequence ID" value="XM_009658041.1"/>
</dbReference>
<keyword evidence="2" id="KW-1185">Reference proteome</keyword>
<dbReference type="EMBL" id="DS572697">
    <property type="protein sequence ID" value="EGY19996.1"/>
    <property type="molecule type" value="Genomic_DNA"/>
</dbReference>
<gene>
    <name evidence="1" type="ORF">VDAG_02012</name>
</gene>
<reference evidence="1 2" key="1">
    <citation type="submission" date="2008-03" db="EMBL/GenBank/DDBJ databases">
        <title>The Genome Sequence of Verticillium dahliae VdLs.17.</title>
        <authorList>
            <consortium name="The Broad Institute Genome Sequencing Platform"/>
            <person name="Ma L.-J.J."/>
            <person name="Klosterman S.J."/>
            <person name="Subbarao K."/>
            <person name="Dobinson K."/>
            <person name="Veronese P."/>
            <person name="Kang S."/>
            <person name="Gold S.E."/>
            <person name="Young S."/>
            <person name="Jaffe D."/>
            <person name="Gnerre S."/>
            <person name="Berlin A."/>
            <person name="Heiman D."/>
            <person name="Hepburn T."/>
            <person name="Sykes S."/>
            <person name="Alvarado L."/>
            <person name="Kodira C.D."/>
            <person name="Lander E."/>
            <person name="Galagan J."/>
            <person name="Nusbaum C."/>
            <person name="Birren B."/>
        </authorList>
    </citation>
    <scope>NUCLEOTIDE SEQUENCE [LARGE SCALE GENOMIC DNA]</scope>
    <source>
        <strain evidence="2">VdLs.17 / ATCC MYA-4575 / FGSC 10137</strain>
    </source>
</reference>
<dbReference type="GeneID" id="20703475"/>
<dbReference type="HOGENOM" id="CLU_2225234_0_0_1"/>
<dbReference type="KEGG" id="vda:VDAG_02012"/>
<dbReference type="AlphaFoldDB" id="G2WWM6"/>
<protein>
    <submittedName>
        <fullName evidence="1">Uncharacterized protein</fullName>
    </submittedName>
</protein>
<proteinExistence type="predicted"/>
<dbReference type="Proteomes" id="UP000001611">
    <property type="component" value="Chromosome 7"/>
</dbReference>